<evidence type="ECO:0000313" key="12">
    <source>
        <dbReference type="EMBL" id="GFS92071.1"/>
    </source>
</evidence>
<dbReference type="InterPro" id="IPR013087">
    <property type="entry name" value="Znf_C2H2_type"/>
</dbReference>
<evidence type="ECO:0000259" key="11">
    <source>
        <dbReference type="PROSITE" id="PS50157"/>
    </source>
</evidence>
<dbReference type="GO" id="GO:0000981">
    <property type="term" value="F:DNA-binding transcription factor activity, RNA polymerase II-specific"/>
    <property type="evidence" value="ECO:0007669"/>
    <property type="project" value="TreeGrafter"/>
</dbReference>
<sequence>MPTCSHMIKMKKLKVISLDSIIFYNTVHSGNVAKHVRIHTGEKPYECGVCFKKFSDRSSCTKHCRVKHPNRNGGLSLTPFPSVAQYSPQNEQRFYPSIRRPFQCLECGKAFTQKVNLQRHMRIHTGELPFLCDVCYRRFRQQSNLRQHQRTHGHFLTVQRKS</sequence>
<protein>
    <submittedName>
        <fullName evidence="12">Zinc finger protein 471</fullName>
    </submittedName>
</protein>
<keyword evidence="13" id="KW-1185">Reference proteome</keyword>
<evidence type="ECO:0000256" key="6">
    <source>
        <dbReference type="ARBA" id="ARBA00023015"/>
    </source>
</evidence>
<dbReference type="FunFam" id="3.30.160.60:FF:002343">
    <property type="entry name" value="Zinc finger protein 33A"/>
    <property type="match status" value="1"/>
</dbReference>
<dbReference type="Pfam" id="PF00096">
    <property type="entry name" value="zf-C2H2"/>
    <property type="match status" value="2"/>
</dbReference>
<feature type="domain" description="C2H2-type" evidence="11">
    <location>
        <begin position="130"/>
        <end position="152"/>
    </location>
</feature>
<dbReference type="SUPFAM" id="SSF57667">
    <property type="entry name" value="beta-beta-alpha zinc fingers"/>
    <property type="match status" value="2"/>
</dbReference>
<accession>A0A8X6N3F3</accession>
<evidence type="ECO:0000256" key="3">
    <source>
        <dbReference type="ARBA" id="ARBA00022737"/>
    </source>
</evidence>
<evidence type="ECO:0000256" key="7">
    <source>
        <dbReference type="ARBA" id="ARBA00023125"/>
    </source>
</evidence>
<keyword evidence="3" id="KW-0677">Repeat</keyword>
<dbReference type="GO" id="GO:0008270">
    <property type="term" value="F:zinc ion binding"/>
    <property type="evidence" value="ECO:0007669"/>
    <property type="project" value="UniProtKB-KW"/>
</dbReference>
<evidence type="ECO:0000256" key="5">
    <source>
        <dbReference type="ARBA" id="ARBA00022833"/>
    </source>
</evidence>
<reference evidence="12" key="1">
    <citation type="submission" date="2020-08" db="EMBL/GenBank/DDBJ databases">
        <title>Multicomponent nature underlies the extraordinary mechanical properties of spider dragline silk.</title>
        <authorList>
            <person name="Kono N."/>
            <person name="Nakamura H."/>
            <person name="Mori M."/>
            <person name="Yoshida Y."/>
            <person name="Ohtoshi R."/>
            <person name="Malay A.D."/>
            <person name="Moran D.A.P."/>
            <person name="Tomita M."/>
            <person name="Numata K."/>
            <person name="Arakawa K."/>
        </authorList>
    </citation>
    <scope>NUCLEOTIDE SEQUENCE</scope>
</reference>
<dbReference type="GO" id="GO:0005634">
    <property type="term" value="C:nucleus"/>
    <property type="evidence" value="ECO:0007669"/>
    <property type="project" value="UniProtKB-SubCell"/>
</dbReference>
<evidence type="ECO:0000313" key="13">
    <source>
        <dbReference type="Proteomes" id="UP000887013"/>
    </source>
</evidence>
<dbReference type="OrthoDB" id="6435048at2759"/>
<dbReference type="PROSITE" id="PS50157">
    <property type="entry name" value="ZINC_FINGER_C2H2_2"/>
    <property type="match status" value="3"/>
</dbReference>
<keyword evidence="7" id="KW-0238">DNA-binding</keyword>
<dbReference type="PROSITE" id="PS00028">
    <property type="entry name" value="ZINC_FINGER_C2H2_1"/>
    <property type="match status" value="2"/>
</dbReference>
<keyword evidence="2" id="KW-0479">Metal-binding</keyword>
<dbReference type="Proteomes" id="UP000887013">
    <property type="component" value="Unassembled WGS sequence"/>
</dbReference>
<keyword evidence="8" id="KW-0804">Transcription</keyword>
<dbReference type="EMBL" id="BMAW01053655">
    <property type="protein sequence ID" value="GFS92071.1"/>
    <property type="molecule type" value="Genomic_DNA"/>
</dbReference>
<gene>
    <name evidence="12" type="primary">ZNF471_1</name>
    <name evidence="12" type="ORF">NPIL_147511</name>
</gene>
<dbReference type="FunFam" id="3.30.160.60:FF:000624">
    <property type="entry name" value="zinc finger protein 697"/>
    <property type="match status" value="1"/>
</dbReference>
<evidence type="ECO:0000256" key="1">
    <source>
        <dbReference type="ARBA" id="ARBA00004123"/>
    </source>
</evidence>
<organism evidence="12 13">
    <name type="scientific">Nephila pilipes</name>
    <name type="common">Giant wood spider</name>
    <name type="synonym">Nephila maculata</name>
    <dbReference type="NCBI Taxonomy" id="299642"/>
    <lineage>
        <taxon>Eukaryota</taxon>
        <taxon>Metazoa</taxon>
        <taxon>Ecdysozoa</taxon>
        <taxon>Arthropoda</taxon>
        <taxon>Chelicerata</taxon>
        <taxon>Arachnida</taxon>
        <taxon>Araneae</taxon>
        <taxon>Araneomorphae</taxon>
        <taxon>Entelegynae</taxon>
        <taxon>Araneoidea</taxon>
        <taxon>Nephilidae</taxon>
        <taxon>Nephila</taxon>
    </lineage>
</organism>
<keyword evidence="6" id="KW-0805">Transcription regulation</keyword>
<dbReference type="Gene3D" id="3.30.160.60">
    <property type="entry name" value="Classic Zinc Finger"/>
    <property type="match status" value="4"/>
</dbReference>
<dbReference type="PANTHER" id="PTHR23235">
    <property type="entry name" value="KRUEPPEL-LIKE TRANSCRIPTION FACTOR"/>
    <property type="match status" value="1"/>
</dbReference>
<evidence type="ECO:0000256" key="10">
    <source>
        <dbReference type="PROSITE-ProRule" id="PRU00042"/>
    </source>
</evidence>
<evidence type="ECO:0000256" key="8">
    <source>
        <dbReference type="ARBA" id="ARBA00023163"/>
    </source>
</evidence>
<feature type="domain" description="C2H2-type" evidence="11">
    <location>
        <begin position="45"/>
        <end position="73"/>
    </location>
</feature>
<evidence type="ECO:0000256" key="2">
    <source>
        <dbReference type="ARBA" id="ARBA00022723"/>
    </source>
</evidence>
<keyword evidence="9" id="KW-0539">Nucleus</keyword>
<comment type="subcellular location">
    <subcellularLocation>
        <location evidence="1">Nucleus</location>
    </subcellularLocation>
</comment>
<keyword evidence="4 10" id="KW-0863">Zinc-finger</keyword>
<dbReference type="InterPro" id="IPR036236">
    <property type="entry name" value="Znf_C2H2_sf"/>
</dbReference>
<comment type="caution">
    <text evidence="12">The sequence shown here is derived from an EMBL/GenBank/DDBJ whole genome shotgun (WGS) entry which is preliminary data.</text>
</comment>
<keyword evidence="5" id="KW-0862">Zinc</keyword>
<evidence type="ECO:0000256" key="9">
    <source>
        <dbReference type="ARBA" id="ARBA00023242"/>
    </source>
</evidence>
<proteinExistence type="predicted"/>
<evidence type="ECO:0000256" key="4">
    <source>
        <dbReference type="ARBA" id="ARBA00022771"/>
    </source>
</evidence>
<dbReference type="SMART" id="SM00355">
    <property type="entry name" value="ZnF_C2H2"/>
    <property type="match status" value="3"/>
</dbReference>
<dbReference type="GO" id="GO:0000978">
    <property type="term" value="F:RNA polymerase II cis-regulatory region sequence-specific DNA binding"/>
    <property type="evidence" value="ECO:0007669"/>
    <property type="project" value="TreeGrafter"/>
</dbReference>
<dbReference type="AlphaFoldDB" id="A0A8X6N3F3"/>
<dbReference type="PANTHER" id="PTHR23235:SF142">
    <property type="entry name" value="ZINC FINGER PROTEIN 384"/>
    <property type="match status" value="1"/>
</dbReference>
<feature type="domain" description="C2H2-type" evidence="11">
    <location>
        <begin position="102"/>
        <end position="129"/>
    </location>
</feature>
<dbReference type="FunFam" id="3.30.160.60:FF:002716">
    <property type="entry name" value="Zinc finger protein 212"/>
    <property type="match status" value="1"/>
</dbReference>
<name>A0A8X6N3F3_NEPPI</name>